<dbReference type="RefSeq" id="WP_074846215.1">
    <property type="nucleotide sequence ID" value="NZ_FOOE01000024.1"/>
</dbReference>
<dbReference type="EMBL" id="FOOE01000024">
    <property type="protein sequence ID" value="SFG07766.1"/>
    <property type="molecule type" value="Genomic_DNA"/>
</dbReference>
<evidence type="ECO:0000256" key="4">
    <source>
        <dbReference type="ARBA" id="ARBA00023136"/>
    </source>
</evidence>
<evidence type="ECO:0000256" key="1">
    <source>
        <dbReference type="ARBA" id="ARBA00004127"/>
    </source>
</evidence>
<dbReference type="OrthoDB" id="1930546at2"/>
<keyword evidence="2" id="KW-0812">Transmembrane</keyword>
<name>A0A1I2P2B3_9CLOT</name>
<dbReference type="Proteomes" id="UP000182135">
    <property type="component" value="Unassembled WGS sequence"/>
</dbReference>
<gene>
    <name evidence="6" type="ORF">SAMN04487885_12437</name>
</gene>
<reference evidence="6 7" key="1">
    <citation type="submission" date="2016-10" db="EMBL/GenBank/DDBJ databases">
        <authorList>
            <person name="de Groot N.N."/>
        </authorList>
    </citation>
    <scope>NUCLEOTIDE SEQUENCE [LARGE SCALE GENOMIC DNA]</scope>
    <source>
        <strain evidence="6 7">NLAE-zl-G419</strain>
    </source>
</reference>
<comment type="subcellular location">
    <subcellularLocation>
        <location evidence="1">Endomembrane system</location>
        <topology evidence="1">Multi-pass membrane protein</topology>
    </subcellularLocation>
</comment>
<proteinExistence type="predicted"/>
<organism evidence="6 7">
    <name type="scientific">Clostridium cadaveris</name>
    <dbReference type="NCBI Taxonomy" id="1529"/>
    <lineage>
        <taxon>Bacteria</taxon>
        <taxon>Bacillati</taxon>
        <taxon>Bacillota</taxon>
        <taxon>Clostridia</taxon>
        <taxon>Eubacteriales</taxon>
        <taxon>Clostridiaceae</taxon>
        <taxon>Clostridium</taxon>
    </lineage>
</organism>
<dbReference type="AlphaFoldDB" id="A0A1I2P2B3"/>
<sequence length="316" mass="35786">MRVSSVNVSLSGDDIISIINDFMQVPGLSIYEVNLKDFIEIKGEYKALFKIPFSVKLALGNVDDNKIHMTILKIGISKLSIWSVVRRQALKVAVKNLKEQGINIDIEKDVLTLDLDDILEKLPVKLELSLKTLTLKEEKIYVETNDIDFSLEKEVKEKEVIEEQKEEVSEVVIVKKVDGYSKFKENVENKVPEKYSGATKYLMIVPDFLALLYRLFKDERVDKKTKAVVGVALGYLASPIDILPDSIPFIGKIDDVAIIFFVLNKIVNDIPENVLLENWQGQEDIMNLIKEGVNYINSAVGGDTINSIWTKIESMF</sequence>
<dbReference type="GO" id="GO:0012505">
    <property type="term" value="C:endomembrane system"/>
    <property type="evidence" value="ECO:0007669"/>
    <property type="project" value="UniProtKB-SubCell"/>
</dbReference>
<evidence type="ECO:0000256" key="2">
    <source>
        <dbReference type="ARBA" id="ARBA00022692"/>
    </source>
</evidence>
<evidence type="ECO:0000256" key="3">
    <source>
        <dbReference type="ARBA" id="ARBA00022989"/>
    </source>
</evidence>
<accession>A0A1I2P2B3</accession>
<evidence type="ECO:0000313" key="6">
    <source>
        <dbReference type="EMBL" id="SFG07766.1"/>
    </source>
</evidence>
<dbReference type="InterPro" id="IPR010652">
    <property type="entry name" value="DUF1232"/>
</dbReference>
<feature type="domain" description="DUF1232" evidence="5">
    <location>
        <begin position="225"/>
        <end position="261"/>
    </location>
</feature>
<keyword evidence="4" id="KW-0472">Membrane</keyword>
<protein>
    <submittedName>
        <fullName evidence="6">Uncharacterized membrane protein YkvA, DUF1232 family</fullName>
    </submittedName>
</protein>
<dbReference type="Pfam" id="PF06803">
    <property type="entry name" value="DUF1232"/>
    <property type="match status" value="1"/>
</dbReference>
<dbReference type="eggNOG" id="COG3339">
    <property type="taxonomic scope" value="Bacteria"/>
</dbReference>
<keyword evidence="7" id="KW-1185">Reference proteome</keyword>
<dbReference type="STRING" id="1529.SAMN04487885_12437"/>
<keyword evidence="3" id="KW-1133">Transmembrane helix</keyword>
<evidence type="ECO:0000259" key="5">
    <source>
        <dbReference type="Pfam" id="PF06803"/>
    </source>
</evidence>
<evidence type="ECO:0000313" key="7">
    <source>
        <dbReference type="Proteomes" id="UP000182135"/>
    </source>
</evidence>